<evidence type="ECO:0000259" key="10">
    <source>
        <dbReference type="PROSITE" id="PS50089"/>
    </source>
</evidence>
<dbReference type="GO" id="GO:0004523">
    <property type="term" value="F:RNA-DNA hybrid ribonuclease activity"/>
    <property type="evidence" value="ECO:0007669"/>
    <property type="project" value="InterPro"/>
</dbReference>
<evidence type="ECO:0000256" key="5">
    <source>
        <dbReference type="ARBA" id="ARBA00022737"/>
    </source>
</evidence>
<reference evidence="12" key="1">
    <citation type="submission" date="2019-07" db="EMBL/GenBank/DDBJ databases">
        <authorList>
            <person name="Dittberner H."/>
        </authorList>
    </citation>
    <scope>NUCLEOTIDE SEQUENCE [LARGE SCALE GENOMIC DNA]</scope>
</reference>
<evidence type="ECO:0000313" key="13">
    <source>
        <dbReference type="Proteomes" id="UP000489600"/>
    </source>
</evidence>
<name>A0A565CEZ0_9BRAS</name>
<organism evidence="12 13">
    <name type="scientific">Arabis nemorensis</name>
    <dbReference type="NCBI Taxonomy" id="586526"/>
    <lineage>
        <taxon>Eukaryota</taxon>
        <taxon>Viridiplantae</taxon>
        <taxon>Streptophyta</taxon>
        <taxon>Embryophyta</taxon>
        <taxon>Tracheophyta</taxon>
        <taxon>Spermatophyta</taxon>
        <taxon>Magnoliopsida</taxon>
        <taxon>eudicotyledons</taxon>
        <taxon>Gunneridae</taxon>
        <taxon>Pentapetalae</taxon>
        <taxon>rosids</taxon>
        <taxon>malvids</taxon>
        <taxon>Brassicales</taxon>
        <taxon>Brassicaceae</taxon>
        <taxon>Arabideae</taxon>
        <taxon>Arabis</taxon>
    </lineage>
</organism>
<dbReference type="InterPro" id="IPR001841">
    <property type="entry name" value="Znf_RING"/>
</dbReference>
<dbReference type="PROSITE" id="PS00518">
    <property type="entry name" value="ZF_RING_1"/>
    <property type="match status" value="1"/>
</dbReference>
<dbReference type="GO" id="GO:0008270">
    <property type="term" value="F:zinc ion binding"/>
    <property type="evidence" value="ECO:0007669"/>
    <property type="project" value="UniProtKB-KW"/>
</dbReference>
<comment type="similarity">
    <text evidence="2">Belongs to the RBR family. Ariadne subfamily.</text>
</comment>
<proteinExistence type="inferred from homology"/>
<dbReference type="AlphaFoldDB" id="A0A565CEZ0"/>
<dbReference type="GO" id="GO:0016567">
    <property type="term" value="P:protein ubiquitination"/>
    <property type="evidence" value="ECO:0007669"/>
    <property type="project" value="InterPro"/>
</dbReference>
<evidence type="ECO:0000256" key="8">
    <source>
        <dbReference type="ARBA" id="ARBA00022833"/>
    </source>
</evidence>
<comment type="caution">
    <text evidence="12">The sequence shown here is derived from an EMBL/GenBank/DDBJ whole genome shotgun (WGS) entry which is preliminary data.</text>
</comment>
<dbReference type="Proteomes" id="UP000489600">
    <property type="component" value="Unassembled WGS sequence"/>
</dbReference>
<keyword evidence="6 9" id="KW-0863">Zinc-finger</keyword>
<dbReference type="FunFam" id="3.30.40.10:FF:000230">
    <property type="entry name" value="RBR-type E3 ubiquitin transferase"/>
    <property type="match status" value="1"/>
</dbReference>
<feature type="domain" description="RING-type" evidence="10">
    <location>
        <begin position="108"/>
        <end position="153"/>
    </location>
</feature>
<keyword evidence="8" id="KW-0862">Zinc</keyword>
<dbReference type="Gene3D" id="3.30.40.10">
    <property type="entry name" value="Zinc/RING finger domain, C3HC4 (zinc finger)"/>
    <property type="match status" value="1"/>
</dbReference>
<dbReference type="InterPro" id="IPR031127">
    <property type="entry name" value="E3_UB_ligase_RBR"/>
</dbReference>
<evidence type="ECO:0000256" key="6">
    <source>
        <dbReference type="ARBA" id="ARBA00022771"/>
    </source>
</evidence>
<dbReference type="PROSITE" id="PS50089">
    <property type="entry name" value="ZF_RING_2"/>
    <property type="match status" value="1"/>
</dbReference>
<evidence type="ECO:0000256" key="9">
    <source>
        <dbReference type="PROSITE-ProRule" id="PRU00175"/>
    </source>
</evidence>
<evidence type="ECO:0000256" key="4">
    <source>
        <dbReference type="ARBA" id="ARBA00022723"/>
    </source>
</evidence>
<evidence type="ECO:0000313" key="12">
    <source>
        <dbReference type="EMBL" id="VVB12223.1"/>
    </source>
</evidence>
<keyword evidence="3" id="KW-0808">Transferase</keyword>
<keyword evidence="13" id="KW-1185">Reference proteome</keyword>
<gene>
    <name evidence="12" type="ORF">ANE_LOCUS22667</name>
</gene>
<dbReference type="InterPro" id="IPR013083">
    <property type="entry name" value="Znf_RING/FYVE/PHD"/>
</dbReference>
<accession>A0A565CEZ0</accession>
<feature type="domain" description="RING-type" evidence="11">
    <location>
        <begin position="104"/>
        <end position="225"/>
    </location>
</feature>
<dbReference type="Pfam" id="PF13456">
    <property type="entry name" value="RVT_3"/>
    <property type="match status" value="1"/>
</dbReference>
<dbReference type="GO" id="GO:0004842">
    <property type="term" value="F:ubiquitin-protein transferase activity"/>
    <property type="evidence" value="ECO:0007669"/>
    <property type="project" value="InterPro"/>
</dbReference>
<dbReference type="InterPro" id="IPR002156">
    <property type="entry name" value="RNaseH_domain"/>
</dbReference>
<comment type="function">
    <text evidence="1">Might act as an E3 ubiquitin-protein ligase, or as part of E3 complex, which accepts ubiquitin from specific E2 ubiquitin-conjugating enzymes and then transfers it to substrates.</text>
</comment>
<dbReference type="PANTHER" id="PTHR11685">
    <property type="entry name" value="RBR FAMILY RING FINGER AND IBR DOMAIN-CONTAINING"/>
    <property type="match status" value="1"/>
</dbReference>
<dbReference type="SUPFAM" id="SSF57850">
    <property type="entry name" value="RING/U-box"/>
    <property type="match status" value="1"/>
</dbReference>
<protein>
    <recommendedName>
        <fullName evidence="14">RING-type domain-containing protein</fullName>
    </recommendedName>
</protein>
<evidence type="ECO:0000256" key="1">
    <source>
        <dbReference type="ARBA" id="ARBA00003976"/>
    </source>
</evidence>
<evidence type="ECO:0000256" key="3">
    <source>
        <dbReference type="ARBA" id="ARBA00022679"/>
    </source>
</evidence>
<dbReference type="OrthoDB" id="10009520at2759"/>
<keyword evidence="7" id="KW-0833">Ubl conjugation pathway</keyword>
<dbReference type="InterPro" id="IPR017907">
    <property type="entry name" value="Znf_RING_CS"/>
</dbReference>
<evidence type="ECO:0000256" key="2">
    <source>
        <dbReference type="ARBA" id="ARBA00005884"/>
    </source>
</evidence>
<dbReference type="EMBL" id="CABITT030000007">
    <property type="protein sequence ID" value="VVB12223.1"/>
    <property type="molecule type" value="Genomic_DNA"/>
</dbReference>
<dbReference type="GO" id="GO:0003676">
    <property type="term" value="F:nucleic acid binding"/>
    <property type="evidence" value="ECO:0007669"/>
    <property type="project" value="InterPro"/>
</dbReference>
<evidence type="ECO:0000256" key="7">
    <source>
        <dbReference type="ARBA" id="ARBA00022786"/>
    </source>
</evidence>
<dbReference type="InterPro" id="IPR044066">
    <property type="entry name" value="TRIAD_supradom"/>
</dbReference>
<evidence type="ECO:0008006" key="14">
    <source>
        <dbReference type="Google" id="ProtNLM"/>
    </source>
</evidence>
<sequence length="225" mass="25290">MSEKKKDVGEEGGCEMKGSLHDSAITVLEAELTALKRGLTEAVDFGINHISIYCDELQIYELVLGYMETPSDSVFCFGNVSKTETLGNFMETLSEISISMPPVQTKTCLICFDEDFEAEQMFSVGLCGHQFCVECVKQHIRVGMLEGSVMRCPHYCCETKLTLTSCANLLTPKLREMWERKMEEESIPVADRVYCPNPMCSALVSITGISKSRGSWIYEKLLQMW</sequence>
<keyword evidence="4" id="KW-0479">Metal-binding</keyword>
<dbReference type="PROSITE" id="PS51873">
    <property type="entry name" value="TRIAD"/>
    <property type="match status" value="1"/>
</dbReference>
<evidence type="ECO:0000259" key="11">
    <source>
        <dbReference type="PROSITE" id="PS51873"/>
    </source>
</evidence>
<keyword evidence="5" id="KW-0677">Repeat</keyword>